<proteinExistence type="predicted"/>
<comment type="caution">
    <text evidence="2">The sequence shown here is derived from an EMBL/GenBank/DDBJ whole genome shotgun (WGS) entry which is preliminary data.</text>
</comment>
<sequence>MNKVSRKERPVTRSYARKNRILIAPLPPADTNPEPRRRNRKVTGKNSQQGIKKKESFKAQKLCEINQESSRNAGINNFQQSSQSTSNIMSIRAKSQVDSARTVNISIITQQSSPINTCNIIQQSLPVVSASKYLQVPPNTRATRDYPRLTNINIESMFSNNMTTAYLTDSPVRKSTSFDDFGGFRSQSSMTDDDTDSE</sequence>
<dbReference type="EMBL" id="CAJVPV010001473">
    <property type="protein sequence ID" value="CAG8498409.1"/>
    <property type="molecule type" value="Genomic_DNA"/>
</dbReference>
<reference evidence="2" key="1">
    <citation type="submission" date="2021-06" db="EMBL/GenBank/DDBJ databases">
        <authorList>
            <person name="Kallberg Y."/>
            <person name="Tangrot J."/>
            <person name="Rosling A."/>
        </authorList>
    </citation>
    <scope>NUCLEOTIDE SEQUENCE</scope>
    <source>
        <strain evidence="2">CL551</strain>
    </source>
</reference>
<dbReference type="Proteomes" id="UP000789342">
    <property type="component" value="Unassembled WGS sequence"/>
</dbReference>
<evidence type="ECO:0000313" key="2">
    <source>
        <dbReference type="EMBL" id="CAG8498409.1"/>
    </source>
</evidence>
<protein>
    <submittedName>
        <fullName evidence="2">7493_t:CDS:1</fullName>
    </submittedName>
</protein>
<evidence type="ECO:0000313" key="3">
    <source>
        <dbReference type="Proteomes" id="UP000789342"/>
    </source>
</evidence>
<organism evidence="2 3">
    <name type="scientific">Acaulospora morrowiae</name>
    <dbReference type="NCBI Taxonomy" id="94023"/>
    <lineage>
        <taxon>Eukaryota</taxon>
        <taxon>Fungi</taxon>
        <taxon>Fungi incertae sedis</taxon>
        <taxon>Mucoromycota</taxon>
        <taxon>Glomeromycotina</taxon>
        <taxon>Glomeromycetes</taxon>
        <taxon>Diversisporales</taxon>
        <taxon>Acaulosporaceae</taxon>
        <taxon>Acaulospora</taxon>
    </lineage>
</organism>
<feature type="compositionally biased region" description="Basic and acidic residues" evidence="1">
    <location>
        <begin position="1"/>
        <end position="11"/>
    </location>
</feature>
<gene>
    <name evidence="2" type="ORF">AMORRO_LOCUS3130</name>
</gene>
<name>A0A9N8ZK46_9GLOM</name>
<dbReference type="AlphaFoldDB" id="A0A9N8ZK46"/>
<feature type="region of interest" description="Disordered" evidence="1">
    <location>
        <begin position="177"/>
        <end position="198"/>
    </location>
</feature>
<evidence type="ECO:0000256" key="1">
    <source>
        <dbReference type="SAM" id="MobiDB-lite"/>
    </source>
</evidence>
<feature type="region of interest" description="Disordered" evidence="1">
    <location>
        <begin position="1"/>
        <end position="58"/>
    </location>
</feature>
<accession>A0A9N8ZK46</accession>
<keyword evidence="3" id="KW-1185">Reference proteome</keyword>